<dbReference type="Pfam" id="PF10686">
    <property type="entry name" value="YAcAr"/>
    <property type="match status" value="1"/>
</dbReference>
<feature type="domain" description="YspA cpYpsA-related SLOG" evidence="1">
    <location>
        <begin position="10"/>
        <end position="76"/>
    </location>
</feature>
<dbReference type="AlphaFoldDB" id="A0A0F9A0M0"/>
<protein>
    <recommendedName>
        <fullName evidence="1">YspA cpYpsA-related SLOG domain-containing protein</fullName>
    </recommendedName>
</protein>
<organism evidence="2">
    <name type="scientific">marine sediment metagenome</name>
    <dbReference type="NCBI Taxonomy" id="412755"/>
    <lineage>
        <taxon>unclassified sequences</taxon>
        <taxon>metagenomes</taxon>
        <taxon>ecological metagenomes</taxon>
    </lineage>
</organism>
<evidence type="ECO:0000313" key="2">
    <source>
        <dbReference type="EMBL" id="KKK65746.1"/>
    </source>
</evidence>
<accession>A0A0F9A0M0</accession>
<comment type="caution">
    <text evidence="2">The sequence shown here is derived from an EMBL/GenBank/DDBJ whole genome shotgun (WGS) entry which is preliminary data.</text>
</comment>
<evidence type="ECO:0000259" key="1">
    <source>
        <dbReference type="Pfam" id="PF10686"/>
    </source>
</evidence>
<proteinExistence type="predicted"/>
<dbReference type="InterPro" id="IPR019627">
    <property type="entry name" value="YAcAr"/>
</dbReference>
<name>A0A0F9A0M0_9ZZZZ</name>
<reference evidence="2" key="1">
    <citation type="journal article" date="2015" name="Nature">
        <title>Complex archaea that bridge the gap between prokaryotes and eukaryotes.</title>
        <authorList>
            <person name="Spang A."/>
            <person name="Saw J.H."/>
            <person name="Jorgensen S.L."/>
            <person name="Zaremba-Niedzwiedzka K."/>
            <person name="Martijn J."/>
            <person name="Lind A.E."/>
            <person name="van Eijk R."/>
            <person name="Schleper C."/>
            <person name="Guy L."/>
            <person name="Ettema T.J."/>
        </authorList>
    </citation>
    <scope>NUCLEOTIDE SEQUENCE</scope>
</reference>
<sequence length="130" mass="14272">MEIACGTMNKLLVAGSRDISLARDSLWHVFDNLSYTFDVPFTSVIQGGARGVDTEAQVWATSKGYQGLTVLADWDRLGRSAGYVRNADMVVICTHAIIVWDGVSKGTKHTMDLLATAQIPHAIRIQYETN</sequence>
<dbReference type="EMBL" id="LAZR01060403">
    <property type="protein sequence ID" value="KKK65746.1"/>
    <property type="molecule type" value="Genomic_DNA"/>
</dbReference>
<gene>
    <name evidence="2" type="ORF">LCGC14_2971050</name>
</gene>